<organism evidence="2 3">
    <name type="scientific">Portunus trituberculatus</name>
    <name type="common">Swimming crab</name>
    <name type="synonym">Neptunus trituberculatus</name>
    <dbReference type="NCBI Taxonomy" id="210409"/>
    <lineage>
        <taxon>Eukaryota</taxon>
        <taxon>Metazoa</taxon>
        <taxon>Ecdysozoa</taxon>
        <taxon>Arthropoda</taxon>
        <taxon>Crustacea</taxon>
        <taxon>Multicrustacea</taxon>
        <taxon>Malacostraca</taxon>
        <taxon>Eumalacostraca</taxon>
        <taxon>Eucarida</taxon>
        <taxon>Decapoda</taxon>
        <taxon>Pleocyemata</taxon>
        <taxon>Brachyura</taxon>
        <taxon>Eubrachyura</taxon>
        <taxon>Portunoidea</taxon>
        <taxon>Portunidae</taxon>
        <taxon>Portuninae</taxon>
        <taxon>Portunus</taxon>
    </lineage>
</organism>
<evidence type="ECO:0008006" key="4">
    <source>
        <dbReference type="Google" id="ProtNLM"/>
    </source>
</evidence>
<evidence type="ECO:0000256" key="1">
    <source>
        <dbReference type="SAM" id="MobiDB-lite"/>
    </source>
</evidence>
<comment type="caution">
    <text evidence="2">The sequence shown here is derived from an EMBL/GenBank/DDBJ whole genome shotgun (WGS) entry which is preliminary data.</text>
</comment>
<dbReference type="SUPFAM" id="SSF52113">
    <property type="entry name" value="BRCT domain"/>
    <property type="match status" value="1"/>
</dbReference>
<gene>
    <name evidence="2" type="ORF">E2C01_057016</name>
</gene>
<evidence type="ECO:0000313" key="3">
    <source>
        <dbReference type="Proteomes" id="UP000324222"/>
    </source>
</evidence>
<dbReference type="EMBL" id="VSRR010020224">
    <property type="protein sequence ID" value="MPC62925.1"/>
    <property type="molecule type" value="Genomic_DNA"/>
</dbReference>
<dbReference type="AlphaFoldDB" id="A0A5B7GZX5"/>
<evidence type="ECO:0000313" key="2">
    <source>
        <dbReference type="EMBL" id="MPC62925.1"/>
    </source>
</evidence>
<keyword evidence="3" id="KW-1185">Reference proteome</keyword>
<reference evidence="2 3" key="1">
    <citation type="submission" date="2019-05" db="EMBL/GenBank/DDBJ databases">
        <title>Another draft genome of Portunus trituberculatus and its Hox gene families provides insights of decapod evolution.</title>
        <authorList>
            <person name="Jeong J.-H."/>
            <person name="Song I."/>
            <person name="Kim S."/>
            <person name="Choi T."/>
            <person name="Kim D."/>
            <person name="Ryu S."/>
            <person name="Kim W."/>
        </authorList>
    </citation>
    <scope>NUCLEOTIDE SEQUENCE [LARGE SCALE GENOMIC DNA]</scope>
    <source>
        <tissue evidence="2">Muscle</tissue>
    </source>
</reference>
<feature type="region of interest" description="Disordered" evidence="1">
    <location>
        <begin position="79"/>
        <end position="115"/>
    </location>
</feature>
<accession>A0A5B7GZX5</accession>
<dbReference type="InterPro" id="IPR036420">
    <property type="entry name" value="BRCT_dom_sf"/>
</dbReference>
<proteinExistence type="predicted"/>
<dbReference type="Proteomes" id="UP000324222">
    <property type="component" value="Unassembled WGS sequence"/>
</dbReference>
<protein>
    <recommendedName>
        <fullName evidence="4">BRCT domain-containing protein</fullName>
    </recommendedName>
</protein>
<sequence>MRKITKPNEEHLKVMQGWNTKPHVVSVRWLTESVRLKHPAEESNFAFMVETCTSTQRSSISITALDNDETHVDERLLQEHFQQPKRRQSSAKESEQDLSLLPESQASELPGIFNG</sequence>
<name>A0A5B7GZX5_PORTR</name>